<reference evidence="3" key="1">
    <citation type="submission" date="2016-10" db="EMBL/GenBank/DDBJ databases">
        <authorList>
            <person name="Varghese N."/>
            <person name="Submissions S."/>
        </authorList>
    </citation>
    <scope>NUCLEOTIDE SEQUENCE [LARGE SCALE GENOMIC DNA]</scope>
    <source>
        <strain evidence="3">ATCC 700379</strain>
    </source>
</reference>
<dbReference type="SMART" id="SM00932">
    <property type="entry name" value="Nfu_N"/>
    <property type="match status" value="1"/>
</dbReference>
<organism evidence="2 3">
    <name type="scientific">Sporolactobacillus nakayamae</name>
    <dbReference type="NCBI Taxonomy" id="269670"/>
    <lineage>
        <taxon>Bacteria</taxon>
        <taxon>Bacillati</taxon>
        <taxon>Bacillota</taxon>
        <taxon>Bacilli</taxon>
        <taxon>Bacillales</taxon>
        <taxon>Sporolactobacillaceae</taxon>
        <taxon>Sporolactobacillus</taxon>
    </lineage>
</organism>
<dbReference type="Pfam" id="PF08712">
    <property type="entry name" value="Nfu_N"/>
    <property type="match status" value="1"/>
</dbReference>
<dbReference type="OrthoDB" id="2968418at2"/>
<dbReference type="AlphaFoldDB" id="A0A1I2TY93"/>
<dbReference type="EMBL" id="FOOY01000017">
    <property type="protein sequence ID" value="SFG67576.1"/>
    <property type="molecule type" value="Genomic_DNA"/>
</dbReference>
<proteinExistence type="predicted"/>
<protein>
    <submittedName>
        <fullName evidence="2">Scaffold protein Nfu/NifU N terminal</fullName>
    </submittedName>
</protein>
<dbReference type="Proteomes" id="UP000198752">
    <property type="component" value="Unassembled WGS sequence"/>
</dbReference>
<feature type="domain" description="Scaffold protein Nfu/NifU N-terminal" evidence="1">
    <location>
        <begin position="3"/>
        <end position="87"/>
    </location>
</feature>
<evidence type="ECO:0000313" key="3">
    <source>
        <dbReference type="Proteomes" id="UP000198752"/>
    </source>
</evidence>
<name>A0A1I2TY93_9BACL</name>
<dbReference type="RefSeq" id="WP_093673285.1">
    <property type="nucleotide sequence ID" value="NZ_FOOY01000017.1"/>
</dbReference>
<sequence length="89" mass="9992">MHITITSTPNPNAMKFTAEKPLFHDRIEITKDIVPATPLLKALIEIDGVESLFGCHDFITVCKMSHVLWEQLLPQIESILDQAAVHTLN</sequence>
<dbReference type="InterPro" id="IPR036498">
    <property type="entry name" value="Nfu/NifU_N_sf"/>
</dbReference>
<dbReference type="InterPro" id="IPR014824">
    <property type="entry name" value="Nfu/NifU_N"/>
</dbReference>
<evidence type="ECO:0000259" key="1">
    <source>
        <dbReference type="SMART" id="SM00932"/>
    </source>
</evidence>
<dbReference type="STRING" id="269670.SAMN02982927_02408"/>
<keyword evidence="3" id="KW-1185">Reference proteome</keyword>
<accession>A0A1I2TY93</accession>
<gene>
    <name evidence="2" type="ORF">SAMN02982927_02408</name>
</gene>
<dbReference type="SUPFAM" id="SSF110836">
    <property type="entry name" value="Hypothetical protein SAV1430"/>
    <property type="match status" value="1"/>
</dbReference>
<dbReference type="Gene3D" id="3.30.1370.70">
    <property type="entry name" value="Scaffold protein Nfu/NifU, N-terminal domain"/>
    <property type="match status" value="1"/>
</dbReference>
<evidence type="ECO:0000313" key="2">
    <source>
        <dbReference type="EMBL" id="SFG67576.1"/>
    </source>
</evidence>